<feature type="compositionally biased region" description="Polar residues" evidence="2">
    <location>
        <begin position="66"/>
        <end position="75"/>
    </location>
</feature>
<keyword evidence="4" id="KW-1185">Reference proteome</keyword>
<organism evidence="3 4">
    <name type="scientific">Ophiostoma piceae (strain UAMH 11346)</name>
    <name type="common">Sap stain fungus</name>
    <dbReference type="NCBI Taxonomy" id="1262450"/>
    <lineage>
        <taxon>Eukaryota</taxon>
        <taxon>Fungi</taxon>
        <taxon>Dikarya</taxon>
        <taxon>Ascomycota</taxon>
        <taxon>Pezizomycotina</taxon>
        <taxon>Sordariomycetes</taxon>
        <taxon>Sordariomycetidae</taxon>
        <taxon>Ophiostomatales</taxon>
        <taxon>Ophiostomataceae</taxon>
        <taxon>Ophiostoma</taxon>
    </lineage>
</organism>
<feature type="compositionally biased region" description="Basic and acidic residues" evidence="2">
    <location>
        <begin position="630"/>
        <end position="648"/>
    </location>
</feature>
<evidence type="ECO:0000256" key="1">
    <source>
        <dbReference type="SAM" id="Coils"/>
    </source>
</evidence>
<feature type="compositionally biased region" description="Low complexity" evidence="2">
    <location>
        <begin position="23"/>
        <end position="60"/>
    </location>
</feature>
<dbReference type="HOGENOM" id="CLU_415657_0_0_1"/>
<sequence length="660" mass="71134">MPDASDDGGDHVATRITHGEGGDSVASVDSVNSVRSADSVDSVASIDSIGSIDSTGSSGSLDEGRQSVTPTTPASKSPAVKPARPLDAHRSLKPPQTPKMPVSPPFARSFDRPAPNLDLTRGLNLHALGISTSPLGPLERRISFASNSEAGSGRGELERFRDYGPGGGDDIDNFNVAYTNGSSDFGLVEESEPDHDLGLGLDQDYEFEYSYNDVTGDFDASIAEDDKDVLIDRLQDVVRHVSSYTPSSPSHSTRTRSVVSSAQTSPLRDKAATPAGKNVVAATTPASRSLMAVTSPAKSMYRTGAVADTPTPKRPAAPFNTPDENVMSALHAHIDEMEAVLAAAMAAEAVANAAAAASPRNRHNQHGRHYPWQRSSEQRLRPTSMSMSGFNLDGSSDRPDERISSSARSSPQKRRGPFLEAAPVLIRNQSAPPRVDMVTEAAKRDKTLAMPEVAELTEAESLLATPTTGKTDDLTKDSMVVDAQVIGDCEALADDLSTVLESLMRRSQEADAIQQALMAQLEAANQRNAELEEQVGLLQERVEAVEAATAEADETRRADKADETQRVADEDDRLDDIDSELSFLRLQLRGIEVQCRSHIPKDADPELTESIANWKADWAALRGCVDDERRVHEQASPKTQNTHDHNDRNTFTFDRSNSTF</sequence>
<feature type="compositionally biased region" description="Low complexity" evidence="2">
    <location>
        <begin position="242"/>
        <end position="261"/>
    </location>
</feature>
<evidence type="ECO:0000313" key="3">
    <source>
        <dbReference type="EMBL" id="EPE06469.1"/>
    </source>
</evidence>
<evidence type="ECO:0000313" key="4">
    <source>
        <dbReference type="Proteomes" id="UP000016923"/>
    </source>
</evidence>
<feature type="region of interest" description="Disordered" evidence="2">
    <location>
        <begin position="355"/>
        <end position="418"/>
    </location>
</feature>
<gene>
    <name evidence="3" type="ORF">F503_02597</name>
</gene>
<dbReference type="eggNOG" id="ENOG502RJG3">
    <property type="taxonomic scope" value="Eukaryota"/>
</dbReference>
<feature type="region of interest" description="Disordered" evidence="2">
    <location>
        <begin position="242"/>
        <end position="279"/>
    </location>
</feature>
<protein>
    <submittedName>
        <fullName evidence="3">Uncharacterized protein</fullName>
    </submittedName>
</protein>
<proteinExistence type="predicted"/>
<reference evidence="3 4" key="1">
    <citation type="journal article" date="2013" name="BMC Genomics">
        <title>The genome and transcriptome of the pine saprophyte Ophiostoma piceae, and a comparison with the bark beetle-associated pine pathogen Grosmannia clavigera.</title>
        <authorList>
            <person name="Haridas S."/>
            <person name="Wang Y."/>
            <person name="Lim L."/>
            <person name="Massoumi Alamouti S."/>
            <person name="Jackman S."/>
            <person name="Docking R."/>
            <person name="Robertson G."/>
            <person name="Birol I."/>
            <person name="Bohlmann J."/>
            <person name="Breuil C."/>
        </authorList>
    </citation>
    <scope>NUCLEOTIDE SEQUENCE [LARGE SCALE GENOMIC DNA]</scope>
    <source>
        <strain evidence="3 4">UAMH 11346</strain>
    </source>
</reference>
<dbReference type="OrthoDB" id="5234575at2759"/>
<dbReference type="Proteomes" id="UP000016923">
    <property type="component" value="Unassembled WGS sequence"/>
</dbReference>
<feature type="compositionally biased region" description="Pro residues" evidence="2">
    <location>
        <begin position="95"/>
        <end position="104"/>
    </location>
</feature>
<dbReference type="AlphaFoldDB" id="S3BYW5"/>
<dbReference type="VEuPathDB" id="FungiDB:F503_02597"/>
<feature type="compositionally biased region" description="Basic and acidic residues" evidence="2">
    <location>
        <begin position="553"/>
        <end position="568"/>
    </location>
</feature>
<dbReference type="EMBL" id="KE148153">
    <property type="protein sequence ID" value="EPE06469.1"/>
    <property type="molecule type" value="Genomic_DNA"/>
</dbReference>
<name>S3BYW5_OPHP1</name>
<feature type="region of interest" description="Disordered" evidence="2">
    <location>
        <begin position="630"/>
        <end position="660"/>
    </location>
</feature>
<feature type="compositionally biased region" description="Basic residues" evidence="2">
    <location>
        <begin position="360"/>
        <end position="371"/>
    </location>
</feature>
<keyword evidence="1" id="KW-0175">Coiled coil</keyword>
<feature type="region of interest" description="Disordered" evidence="2">
    <location>
        <begin position="1"/>
        <end position="111"/>
    </location>
</feature>
<feature type="coiled-coil region" evidence="1">
    <location>
        <begin position="514"/>
        <end position="548"/>
    </location>
</feature>
<accession>S3BYW5</accession>
<feature type="region of interest" description="Disordered" evidence="2">
    <location>
        <begin position="549"/>
        <end position="572"/>
    </location>
</feature>
<evidence type="ECO:0000256" key="2">
    <source>
        <dbReference type="SAM" id="MobiDB-lite"/>
    </source>
</evidence>
<feature type="compositionally biased region" description="Basic and acidic residues" evidence="2">
    <location>
        <begin position="8"/>
        <end position="21"/>
    </location>
</feature>
<feature type="compositionally biased region" description="Polar residues" evidence="2">
    <location>
        <begin position="649"/>
        <end position="660"/>
    </location>
</feature>
<dbReference type="STRING" id="1262450.S3BYW5"/>